<feature type="compositionally biased region" description="Gly residues" evidence="1">
    <location>
        <begin position="137"/>
        <end position="151"/>
    </location>
</feature>
<feature type="region of interest" description="Disordered" evidence="1">
    <location>
        <begin position="116"/>
        <end position="168"/>
    </location>
</feature>
<gene>
    <name evidence="2" type="ORF">UU24_C0036G0002</name>
</gene>
<evidence type="ECO:0000313" key="3">
    <source>
        <dbReference type="Proteomes" id="UP000034749"/>
    </source>
</evidence>
<feature type="compositionally biased region" description="Polar residues" evidence="1">
    <location>
        <begin position="198"/>
        <end position="210"/>
    </location>
</feature>
<evidence type="ECO:0000313" key="2">
    <source>
        <dbReference type="EMBL" id="KKR78447.1"/>
    </source>
</evidence>
<reference evidence="2 3" key="1">
    <citation type="journal article" date="2015" name="Nature">
        <title>rRNA introns, odd ribosomes, and small enigmatic genomes across a large radiation of phyla.</title>
        <authorList>
            <person name="Brown C.T."/>
            <person name="Hug L.A."/>
            <person name="Thomas B.C."/>
            <person name="Sharon I."/>
            <person name="Castelle C.J."/>
            <person name="Singh A."/>
            <person name="Wilkins M.J."/>
            <person name="Williams K.H."/>
            <person name="Banfield J.F."/>
        </authorList>
    </citation>
    <scope>NUCLEOTIDE SEQUENCE [LARGE SCALE GENOMIC DNA]</scope>
</reference>
<dbReference type="PRINTS" id="PR01228">
    <property type="entry name" value="EGGSHELL"/>
</dbReference>
<accession>A0A0G0WSS6</accession>
<dbReference type="EMBL" id="LBZW01000036">
    <property type="protein sequence ID" value="KKR78447.1"/>
    <property type="molecule type" value="Genomic_DNA"/>
</dbReference>
<dbReference type="Proteomes" id="UP000034749">
    <property type="component" value="Unassembled WGS sequence"/>
</dbReference>
<evidence type="ECO:0000256" key="1">
    <source>
        <dbReference type="SAM" id="MobiDB-lite"/>
    </source>
</evidence>
<name>A0A0G0WSS6_9BACT</name>
<feature type="compositionally biased region" description="Low complexity" evidence="1">
    <location>
        <begin position="152"/>
        <end position="161"/>
    </location>
</feature>
<feature type="region of interest" description="Disordered" evidence="1">
    <location>
        <begin position="198"/>
        <end position="219"/>
    </location>
</feature>
<dbReference type="AlphaFoldDB" id="A0A0G0WSS6"/>
<organism evidence="2 3">
    <name type="scientific">Candidatus Nomurabacteria bacterium GW2011_GWA2_40_9</name>
    <dbReference type="NCBI Taxonomy" id="1618734"/>
    <lineage>
        <taxon>Bacteria</taxon>
        <taxon>Candidatus Nomuraibacteriota</taxon>
    </lineage>
</organism>
<protein>
    <submittedName>
        <fullName evidence="2">Uncharacterized protein</fullName>
    </submittedName>
</protein>
<proteinExistence type="predicted"/>
<sequence length="303" mass="28934">MVDNKLRKMKKSIETKIKAKLIRTIILVFVSLLFSKIVYAASYISNQDHGGADWTLANGDYIAGTHTNIGTFTVPAGATVYVQRYNGASYGSVVINANNINVIGTIDASGAGYGGGGGGGGGSGSEADIENRPDPGPGGSGGAGTAGGSSGSSGNPGTSSAGPGGAGGAGGSGGGLYGGSGGGSGGLGGIGGYAVSQGQGDSSIDESLNIGSGGGGGGGGNGQGNQGCCNHGGGGGGGGGAGNYGGGYVKLYATNNLVVSGIIYTKGISSSTGTLAVMQEHAMAREAGQPAVLEVQAQEEEFY</sequence>
<comment type="caution">
    <text evidence="2">The sequence shown here is derived from an EMBL/GenBank/DDBJ whole genome shotgun (WGS) entry which is preliminary data.</text>
</comment>